<proteinExistence type="predicted"/>
<gene>
    <name evidence="4" type="ORF">EJP82_03600</name>
</gene>
<dbReference type="InterPro" id="IPR026881">
    <property type="entry name" value="WYL_dom"/>
</dbReference>
<accession>A0A3S1BV88</accession>
<evidence type="ECO:0000256" key="1">
    <source>
        <dbReference type="ARBA" id="ARBA00023015"/>
    </source>
</evidence>
<dbReference type="Pfam" id="PF13280">
    <property type="entry name" value="WYL"/>
    <property type="match status" value="1"/>
</dbReference>
<dbReference type="GO" id="GO:0003700">
    <property type="term" value="F:DNA-binding transcription factor activity"/>
    <property type="evidence" value="ECO:0007669"/>
    <property type="project" value="InterPro"/>
</dbReference>
<keyword evidence="1" id="KW-0805">Transcription regulation</keyword>
<dbReference type="InterPro" id="IPR051534">
    <property type="entry name" value="CBASS_pafABC_assoc_protein"/>
</dbReference>
<name>A0A3S1BV88_9BACL</name>
<keyword evidence="5" id="KW-1185">Reference proteome</keyword>
<dbReference type="PANTHER" id="PTHR34580:SF9">
    <property type="entry name" value="SLL5097 PROTEIN"/>
    <property type="match status" value="1"/>
</dbReference>
<dbReference type="Proteomes" id="UP000279446">
    <property type="component" value="Unassembled WGS sequence"/>
</dbReference>
<dbReference type="InterPro" id="IPR013196">
    <property type="entry name" value="HTH_11"/>
</dbReference>
<organism evidence="4 5">
    <name type="scientific">Paenibacillus anaericanus</name>
    <dbReference type="NCBI Taxonomy" id="170367"/>
    <lineage>
        <taxon>Bacteria</taxon>
        <taxon>Bacillati</taxon>
        <taxon>Bacillota</taxon>
        <taxon>Bacilli</taxon>
        <taxon>Bacillales</taxon>
        <taxon>Paenibacillaceae</taxon>
        <taxon>Paenibacillus</taxon>
    </lineage>
</organism>
<dbReference type="InterPro" id="IPR028349">
    <property type="entry name" value="PafC-like"/>
</dbReference>
<dbReference type="OrthoDB" id="9815009at2"/>
<dbReference type="AlphaFoldDB" id="A0A3S1BV88"/>
<dbReference type="RefSeq" id="WP_127190649.1">
    <property type="nucleotide sequence ID" value="NZ_RZNY01000002.1"/>
</dbReference>
<dbReference type="Pfam" id="PF08279">
    <property type="entry name" value="HTH_11"/>
    <property type="match status" value="1"/>
</dbReference>
<evidence type="ECO:0000313" key="4">
    <source>
        <dbReference type="EMBL" id="RUT48228.1"/>
    </source>
</evidence>
<dbReference type="PIRSF" id="PIRSF016838">
    <property type="entry name" value="PafC"/>
    <property type="match status" value="1"/>
</dbReference>
<keyword evidence="2" id="KW-0804">Transcription</keyword>
<dbReference type="PANTHER" id="PTHR34580">
    <property type="match status" value="1"/>
</dbReference>
<evidence type="ECO:0000259" key="3">
    <source>
        <dbReference type="PROSITE" id="PS51000"/>
    </source>
</evidence>
<dbReference type="Gene3D" id="1.10.10.10">
    <property type="entry name" value="Winged helix-like DNA-binding domain superfamily/Winged helix DNA-binding domain"/>
    <property type="match status" value="1"/>
</dbReference>
<feature type="domain" description="HTH deoR-type" evidence="3">
    <location>
        <begin position="3"/>
        <end position="62"/>
    </location>
</feature>
<protein>
    <submittedName>
        <fullName evidence="4">YafY family transcriptional regulator</fullName>
    </submittedName>
</protein>
<dbReference type="InterPro" id="IPR036388">
    <property type="entry name" value="WH-like_DNA-bd_sf"/>
</dbReference>
<evidence type="ECO:0000313" key="5">
    <source>
        <dbReference type="Proteomes" id="UP000279446"/>
    </source>
</evidence>
<dbReference type="EMBL" id="RZNY01000002">
    <property type="protein sequence ID" value="RUT48228.1"/>
    <property type="molecule type" value="Genomic_DNA"/>
</dbReference>
<evidence type="ECO:0000256" key="2">
    <source>
        <dbReference type="ARBA" id="ARBA00023163"/>
    </source>
</evidence>
<dbReference type="InterPro" id="IPR036390">
    <property type="entry name" value="WH_DNA-bd_sf"/>
</dbReference>
<dbReference type="InterPro" id="IPR001034">
    <property type="entry name" value="DeoR_HTH"/>
</dbReference>
<dbReference type="PROSITE" id="PS52050">
    <property type="entry name" value="WYL"/>
    <property type="match status" value="1"/>
</dbReference>
<dbReference type="PROSITE" id="PS51000">
    <property type="entry name" value="HTH_DEOR_2"/>
    <property type="match status" value="1"/>
</dbReference>
<sequence length="312" mass="36937">MKKSERLNQMLRFINQKQRFTLQDLMREFHISKRTALRDISSLEEIGAPIYVEYGRYGGYYLLNQMTLPPISFNSQEIYALYFAMQALSSFSDLPFQVSFHSIHEKFINALAEKQREHIERIKDRVIFRNTEQIKESEHLETLLLAAIKNEVLNISYQTPQREGTRSIQPIAIYAMKGYWYCQAYDVTKQAYRVFRCDRITSVEITDIEPIIDLQEIHVHNAHSLWKPSEKAVEFKCLIDQDGVEHFQQQQFPSMELITENKSNYIVGWYEPNELEFIVKYLVSFGKSINIIEPAILKEHLRKYYKDVLDNL</sequence>
<reference evidence="4 5" key="1">
    <citation type="submission" date="2018-12" db="EMBL/GenBank/DDBJ databases">
        <authorList>
            <person name="Sun L."/>
            <person name="Chen Z."/>
        </authorList>
    </citation>
    <scope>NUCLEOTIDE SEQUENCE [LARGE SCALE GENOMIC DNA]</scope>
    <source>
        <strain evidence="4 5">DSM 15890</strain>
    </source>
</reference>
<dbReference type="SUPFAM" id="SSF46785">
    <property type="entry name" value="Winged helix' DNA-binding domain"/>
    <property type="match status" value="1"/>
</dbReference>
<comment type="caution">
    <text evidence="4">The sequence shown here is derived from an EMBL/GenBank/DDBJ whole genome shotgun (WGS) entry which is preliminary data.</text>
</comment>